<evidence type="ECO:0000256" key="1">
    <source>
        <dbReference type="ARBA" id="ARBA00004202"/>
    </source>
</evidence>
<dbReference type="InterPro" id="IPR020003">
    <property type="entry name" value="ATPase_a/bsu_AS"/>
</dbReference>
<comment type="function">
    <text evidence="14">Produces ATP from ADP in the presence of a sodium ion gradient across the membrane. The beta chain is the catalytic subunit.</text>
</comment>
<keyword evidence="3 15" id="KW-0813">Transport</keyword>
<keyword evidence="5 15" id="KW-0547">Nucleotide-binding</keyword>
<dbReference type="Pfam" id="PF22919">
    <property type="entry name" value="ATP-synt_VA_C"/>
    <property type="match status" value="1"/>
</dbReference>
<dbReference type="FunFam" id="1.10.1140.10:FF:000001">
    <property type="entry name" value="ATP synthase subunit beta"/>
    <property type="match status" value="1"/>
</dbReference>
<dbReference type="AlphaFoldDB" id="A0A1H0YDQ8"/>
<evidence type="ECO:0000256" key="5">
    <source>
        <dbReference type="ARBA" id="ARBA00022741"/>
    </source>
</evidence>
<dbReference type="GO" id="GO:0046933">
    <property type="term" value="F:proton-transporting ATP synthase activity, rotational mechanism"/>
    <property type="evidence" value="ECO:0007669"/>
    <property type="project" value="UniProtKB-UniRule"/>
</dbReference>
<keyword evidence="8 15" id="KW-1278">Translocase</keyword>
<dbReference type="InterPro" id="IPR000194">
    <property type="entry name" value="ATPase_F1/V1/A1_a/bsu_nucl-bd"/>
</dbReference>
<dbReference type="InterPro" id="IPR005722">
    <property type="entry name" value="ATP_synth_F1_bsu"/>
</dbReference>
<dbReference type="GO" id="GO:0046962">
    <property type="term" value="F:sodium-transporting ATPase activity, rotational mechanism"/>
    <property type="evidence" value="ECO:0007669"/>
    <property type="project" value="UniProtKB-EC"/>
</dbReference>
<comment type="function">
    <text evidence="15">Produces ATP from ADP in the presence of a proton gradient across the membrane. The catalytic sites are hosted primarily by the beta subunits.</text>
</comment>
<evidence type="ECO:0000259" key="16">
    <source>
        <dbReference type="SMART" id="SM00382"/>
    </source>
</evidence>
<dbReference type="InterPro" id="IPR055190">
    <property type="entry name" value="ATP-synt_VA_C"/>
</dbReference>
<dbReference type="Gene3D" id="2.40.10.170">
    <property type="match status" value="1"/>
</dbReference>
<evidence type="ECO:0000256" key="2">
    <source>
        <dbReference type="ARBA" id="ARBA00008936"/>
    </source>
</evidence>
<dbReference type="InterPro" id="IPR003593">
    <property type="entry name" value="AAA+_ATPase"/>
</dbReference>
<keyword evidence="10 15" id="KW-0472">Membrane</keyword>
<proteinExistence type="inferred from homology"/>
<evidence type="ECO:0000256" key="4">
    <source>
        <dbReference type="ARBA" id="ARBA00022475"/>
    </source>
</evidence>
<feature type="domain" description="AAA+ ATPase" evidence="16">
    <location>
        <begin position="150"/>
        <end position="335"/>
    </location>
</feature>
<dbReference type="PROSITE" id="PS00152">
    <property type="entry name" value="ATPASE_ALPHA_BETA"/>
    <property type="match status" value="1"/>
</dbReference>
<keyword evidence="7 15" id="KW-0067">ATP-binding</keyword>
<evidence type="ECO:0000256" key="10">
    <source>
        <dbReference type="ARBA" id="ARBA00023136"/>
    </source>
</evidence>
<name>A0A1H0YDQ8_9BACI</name>
<dbReference type="NCBIfam" id="TIGR01039">
    <property type="entry name" value="atpD"/>
    <property type="match status" value="1"/>
</dbReference>
<dbReference type="GO" id="GO:0045259">
    <property type="term" value="C:proton-transporting ATP synthase complex"/>
    <property type="evidence" value="ECO:0007669"/>
    <property type="project" value="UniProtKB-KW"/>
</dbReference>
<dbReference type="STRING" id="553311.SAMN05216231_0594"/>
<dbReference type="Gene3D" id="1.10.1140.10">
    <property type="entry name" value="Bovine Mitochondrial F1-atpase, Atp Synthase Beta Chain, Chain D, domain 3"/>
    <property type="match status" value="1"/>
</dbReference>
<dbReference type="HAMAP" id="MF_01347">
    <property type="entry name" value="ATP_synth_beta_bact"/>
    <property type="match status" value="1"/>
</dbReference>
<evidence type="ECO:0000256" key="9">
    <source>
        <dbReference type="ARBA" id="ARBA00023065"/>
    </source>
</evidence>
<accession>A0A1H0YDQ8</accession>
<dbReference type="FunFam" id="3.40.50.300:FF:000004">
    <property type="entry name" value="ATP synthase subunit beta"/>
    <property type="match status" value="1"/>
</dbReference>
<keyword evidence="9 15" id="KW-0406">Ion transport</keyword>
<evidence type="ECO:0000313" key="17">
    <source>
        <dbReference type="EMBL" id="SDQ13297.1"/>
    </source>
</evidence>
<dbReference type="Pfam" id="PF00006">
    <property type="entry name" value="ATP-synt_ab"/>
    <property type="match status" value="1"/>
</dbReference>
<dbReference type="Gene3D" id="3.40.50.300">
    <property type="entry name" value="P-loop containing nucleotide triphosphate hydrolases"/>
    <property type="match status" value="1"/>
</dbReference>
<keyword evidence="4 15" id="KW-1003">Cell membrane</keyword>
<evidence type="ECO:0000313" key="18">
    <source>
        <dbReference type="Proteomes" id="UP000199444"/>
    </source>
</evidence>
<dbReference type="InterPro" id="IPR004100">
    <property type="entry name" value="ATPase_F1/V1/A1_a/bsu_N"/>
</dbReference>
<dbReference type="SMART" id="SM00382">
    <property type="entry name" value="AAA"/>
    <property type="match status" value="1"/>
</dbReference>
<dbReference type="InterPro" id="IPR050053">
    <property type="entry name" value="ATPase_alpha/beta_chains"/>
</dbReference>
<evidence type="ECO:0000256" key="12">
    <source>
        <dbReference type="ARBA" id="ARBA00023310"/>
    </source>
</evidence>
<dbReference type="EC" id="7.1.2.2" evidence="15"/>
<organism evidence="17 18">
    <name type="scientific">Virgibacillus salinus</name>
    <dbReference type="NCBI Taxonomy" id="553311"/>
    <lineage>
        <taxon>Bacteria</taxon>
        <taxon>Bacillati</taxon>
        <taxon>Bacillota</taxon>
        <taxon>Bacilli</taxon>
        <taxon>Bacillales</taxon>
        <taxon>Bacillaceae</taxon>
        <taxon>Virgibacillus</taxon>
    </lineage>
</organism>
<dbReference type="SUPFAM" id="SSF47917">
    <property type="entry name" value="C-terminal domain of alpha and beta subunits of F1 ATP synthase"/>
    <property type="match status" value="1"/>
</dbReference>
<evidence type="ECO:0000256" key="13">
    <source>
        <dbReference type="ARBA" id="ARBA00052325"/>
    </source>
</evidence>
<dbReference type="InterPro" id="IPR036121">
    <property type="entry name" value="ATPase_F1/V1/A1_a/bsu_N_sf"/>
</dbReference>
<keyword evidence="6 15" id="KW-0375">Hydrogen ion transport</keyword>
<dbReference type="GO" id="GO:0005524">
    <property type="term" value="F:ATP binding"/>
    <property type="evidence" value="ECO:0007669"/>
    <property type="project" value="UniProtKB-UniRule"/>
</dbReference>
<dbReference type="EMBL" id="FNKD01000001">
    <property type="protein sequence ID" value="SDQ13297.1"/>
    <property type="molecule type" value="Genomic_DNA"/>
</dbReference>
<protein>
    <recommendedName>
        <fullName evidence="15">ATP synthase subunit beta</fullName>
        <ecNumber evidence="15">7.1.2.2</ecNumber>
    </recommendedName>
    <alternativeName>
        <fullName evidence="15">ATP synthase F1 sector subunit beta</fullName>
    </alternativeName>
    <alternativeName>
        <fullName evidence="15">F-ATPase subunit beta</fullName>
    </alternativeName>
</protein>
<evidence type="ECO:0000256" key="7">
    <source>
        <dbReference type="ARBA" id="ARBA00022840"/>
    </source>
</evidence>
<dbReference type="Pfam" id="PF02874">
    <property type="entry name" value="ATP-synt_ab_N"/>
    <property type="match status" value="1"/>
</dbReference>
<comment type="similarity">
    <text evidence="2 15">Belongs to the ATPase alpha/beta chains family.</text>
</comment>
<dbReference type="SUPFAM" id="SSF50615">
    <property type="entry name" value="N-terminal domain of alpha and beta subunits of F1 ATP synthase"/>
    <property type="match status" value="1"/>
</dbReference>
<sequence length="470" mass="51435">MNKGHVTQIMGPVVDVKFGDNQLPEIYNALVVRSEATDEGGVDIDLTLEVALHQGDNTVRTIAMGSTDGVKRGMPVEDQGSAITAPVGEVTLGRVFNVLGEKIDLDAPLAEDTRRDPIHREAPEFENLATETEILETGIKVVDLLAPYIKGGKIGLFGGAGVGKTVLIQELINNIAQEHGGISVFAGVGERTREGNDLYYEMKDSGVIAKTAMVFGQMNEPPGARMRVALTGLTMAEYFRDEKQQDVLLFIDNIYRFTQAGSEVSALLGRMPSAVGYQPTLATEMGQLQERITSTDKGSVTSIQAIYVPADDYTDPAPATTFAHLDATTNLDRKLSEQGIYPAVDPLASTSRALDPEVVGNDHYEVAREVQQTIQKYKELQDIIAILGMDELSDEDKQTVSRARRIQFFLSQNFHVAEQFTGQKGSYVPVSETVNGFREILDGKYDDLPEDAFRLVGRIEDVVEKAKDME</sequence>
<dbReference type="RefSeq" id="WP_092491459.1">
    <property type="nucleotide sequence ID" value="NZ_FNKD01000001.1"/>
</dbReference>
<reference evidence="17 18" key="1">
    <citation type="submission" date="2016-10" db="EMBL/GenBank/DDBJ databases">
        <authorList>
            <person name="de Groot N.N."/>
        </authorList>
    </citation>
    <scope>NUCLEOTIDE SEQUENCE [LARGE SCALE GENOMIC DNA]</scope>
    <source>
        <strain evidence="17 18">CGMCC 1.10449</strain>
    </source>
</reference>
<keyword evidence="11 15" id="KW-0139">CF(1)</keyword>
<dbReference type="CDD" id="cd18115">
    <property type="entry name" value="ATP-synt_F1_beta_N"/>
    <property type="match status" value="1"/>
</dbReference>
<feature type="binding site" evidence="15">
    <location>
        <begin position="158"/>
        <end position="165"/>
    </location>
    <ligand>
        <name>ATP</name>
        <dbReference type="ChEBI" id="CHEBI:30616"/>
    </ligand>
</feature>
<comment type="subcellular location">
    <subcellularLocation>
        <location evidence="1 15">Cell membrane</location>
        <topology evidence="1 15">Peripheral membrane protein</topology>
    </subcellularLocation>
</comment>
<evidence type="ECO:0000256" key="8">
    <source>
        <dbReference type="ARBA" id="ARBA00022967"/>
    </source>
</evidence>
<evidence type="ECO:0000256" key="14">
    <source>
        <dbReference type="ARBA" id="ARBA00059242"/>
    </source>
</evidence>
<dbReference type="CDD" id="cd18110">
    <property type="entry name" value="ATP-synt_F1_beta_C"/>
    <property type="match status" value="1"/>
</dbReference>
<dbReference type="InterPro" id="IPR024034">
    <property type="entry name" value="ATPase_F1/V1_b/a_C"/>
</dbReference>
<gene>
    <name evidence="15" type="primary">atpD</name>
    <name evidence="17" type="ORF">SAMN05216231_0594</name>
</gene>
<evidence type="ECO:0000256" key="6">
    <source>
        <dbReference type="ARBA" id="ARBA00022781"/>
    </source>
</evidence>
<dbReference type="CDD" id="cd01133">
    <property type="entry name" value="F1-ATPase_beta_CD"/>
    <property type="match status" value="1"/>
</dbReference>
<dbReference type="Proteomes" id="UP000199444">
    <property type="component" value="Unassembled WGS sequence"/>
</dbReference>
<dbReference type="SUPFAM" id="SSF52540">
    <property type="entry name" value="P-loop containing nucleoside triphosphate hydrolases"/>
    <property type="match status" value="1"/>
</dbReference>
<evidence type="ECO:0000256" key="11">
    <source>
        <dbReference type="ARBA" id="ARBA00023196"/>
    </source>
</evidence>
<comment type="catalytic activity">
    <reaction evidence="15">
        <text>ATP + H2O + 4 H(+)(in) = ADP + phosphate + 5 H(+)(out)</text>
        <dbReference type="Rhea" id="RHEA:57720"/>
        <dbReference type="ChEBI" id="CHEBI:15377"/>
        <dbReference type="ChEBI" id="CHEBI:15378"/>
        <dbReference type="ChEBI" id="CHEBI:30616"/>
        <dbReference type="ChEBI" id="CHEBI:43474"/>
        <dbReference type="ChEBI" id="CHEBI:456216"/>
        <dbReference type="EC" id="7.1.2.2"/>
    </reaction>
</comment>
<evidence type="ECO:0000256" key="3">
    <source>
        <dbReference type="ARBA" id="ARBA00022448"/>
    </source>
</evidence>
<evidence type="ECO:0000256" key="15">
    <source>
        <dbReference type="HAMAP-Rule" id="MF_01347"/>
    </source>
</evidence>
<dbReference type="PANTHER" id="PTHR15184">
    <property type="entry name" value="ATP SYNTHASE"/>
    <property type="match status" value="1"/>
</dbReference>
<dbReference type="GO" id="GO:0005886">
    <property type="term" value="C:plasma membrane"/>
    <property type="evidence" value="ECO:0007669"/>
    <property type="project" value="UniProtKB-SubCell"/>
</dbReference>
<dbReference type="FunFam" id="2.40.10.170:FF:000005">
    <property type="entry name" value="ATP synthase subunit beta"/>
    <property type="match status" value="1"/>
</dbReference>
<keyword evidence="12 15" id="KW-0066">ATP synthesis</keyword>
<keyword evidence="18" id="KW-1185">Reference proteome</keyword>
<dbReference type="PANTHER" id="PTHR15184:SF71">
    <property type="entry name" value="ATP SYNTHASE SUBUNIT BETA, MITOCHONDRIAL"/>
    <property type="match status" value="1"/>
</dbReference>
<dbReference type="InterPro" id="IPR027417">
    <property type="entry name" value="P-loop_NTPase"/>
</dbReference>
<comment type="catalytic activity">
    <reaction evidence="13">
        <text>4 Na(+)(in) + ATP + H2O = 4 Na(+)(out) + ADP + phosphate + H(+)</text>
        <dbReference type="Rhea" id="RHEA:58156"/>
        <dbReference type="ChEBI" id="CHEBI:15377"/>
        <dbReference type="ChEBI" id="CHEBI:15378"/>
        <dbReference type="ChEBI" id="CHEBI:29101"/>
        <dbReference type="ChEBI" id="CHEBI:30616"/>
        <dbReference type="ChEBI" id="CHEBI:43474"/>
        <dbReference type="ChEBI" id="CHEBI:456216"/>
        <dbReference type="EC" id="7.2.2.1"/>
    </reaction>
</comment>